<gene>
    <name evidence="4" type="ORF">H8D96_18530</name>
</gene>
<keyword evidence="3" id="KW-0732">Signal</keyword>
<organism evidence="4 5">
    <name type="scientific">Candidatus Desulfatibia vada</name>
    <dbReference type="NCBI Taxonomy" id="2841696"/>
    <lineage>
        <taxon>Bacteria</taxon>
        <taxon>Pseudomonadati</taxon>
        <taxon>Thermodesulfobacteriota</taxon>
        <taxon>Desulfobacteria</taxon>
        <taxon>Desulfobacterales</taxon>
        <taxon>Desulfobacterales incertae sedis</taxon>
        <taxon>Candidatus Desulfatibia</taxon>
    </lineage>
</organism>
<proteinExistence type="predicted"/>
<accession>A0A8J6TRG8</accession>
<keyword evidence="1" id="KW-0175">Coiled coil</keyword>
<dbReference type="EMBL" id="JACNIG010000353">
    <property type="protein sequence ID" value="MBC8433913.1"/>
    <property type="molecule type" value="Genomic_DNA"/>
</dbReference>
<evidence type="ECO:0000313" key="5">
    <source>
        <dbReference type="Proteomes" id="UP000605201"/>
    </source>
</evidence>
<reference evidence="4 5" key="1">
    <citation type="submission" date="2020-08" db="EMBL/GenBank/DDBJ databases">
        <title>Bridging the membrane lipid divide: bacteria of the FCB group superphylum have the potential to synthesize archaeal ether lipids.</title>
        <authorList>
            <person name="Villanueva L."/>
            <person name="Von Meijenfeldt F.A.B."/>
            <person name="Westbye A.B."/>
            <person name="Yadav S."/>
            <person name="Hopmans E.C."/>
            <person name="Dutilh B.E."/>
            <person name="Sinninghe Damste J.S."/>
        </authorList>
    </citation>
    <scope>NUCLEOTIDE SEQUENCE [LARGE SCALE GENOMIC DNA]</scope>
    <source>
        <strain evidence="4">NIOZ-UU17</strain>
    </source>
</reference>
<protein>
    <recommendedName>
        <fullName evidence="6">DUF5667 domain-containing protein</fullName>
    </recommendedName>
</protein>
<evidence type="ECO:0000256" key="3">
    <source>
        <dbReference type="SAM" id="SignalP"/>
    </source>
</evidence>
<feature type="compositionally biased region" description="Gly residues" evidence="2">
    <location>
        <begin position="296"/>
        <end position="307"/>
    </location>
</feature>
<feature type="coiled-coil region" evidence="1">
    <location>
        <begin position="167"/>
        <end position="194"/>
    </location>
</feature>
<dbReference type="Proteomes" id="UP000605201">
    <property type="component" value="Unassembled WGS sequence"/>
</dbReference>
<sequence>MPKIIRRHKKTLMTIGLILLLAAIAWAAAELSGQANSMAQDAGSNSAELEMITLDTLKKPSKQPPPCDWQKEKELRHKIAENDAKYKKLIAKTKSEVKSSGKVTEATQDEVLGQANAYKDLQDQYSSMWSACNCKTRSKLAASLGKTRVKSAAVVVSEIDQGKLDEMNAAQEEMKVARREYAKKAAANDELSEADKKDIQANVIPQISNMMTAMMKFVQEIAGLMNEVQQSAQKMSSGGAGGLFNAAKSMVSTGTGLFKKVQTLSTVANNMSKNVEDTMADAQTLTGATPSAGTSSSGGGGLPGGTGLPSPSGMPKLPGS</sequence>
<evidence type="ECO:0000256" key="2">
    <source>
        <dbReference type="SAM" id="MobiDB-lite"/>
    </source>
</evidence>
<evidence type="ECO:0000256" key="1">
    <source>
        <dbReference type="SAM" id="Coils"/>
    </source>
</evidence>
<feature type="region of interest" description="Disordered" evidence="2">
    <location>
        <begin position="281"/>
        <end position="320"/>
    </location>
</feature>
<name>A0A8J6TRG8_9BACT</name>
<evidence type="ECO:0008006" key="6">
    <source>
        <dbReference type="Google" id="ProtNLM"/>
    </source>
</evidence>
<evidence type="ECO:0000313" key="4">
    <source>
        <dbReference type="EMBL" id="MBC8433913.1"/>
    </source>
</evidence>
<feature type="compositionally biased region" description="Low complexity" evidence="2">
    <location>
        <begin position="284"/>
        <end position="295"/>
    </location>
</feature>
<dbReference type="AlphaFoldDB" id="A0A8J6TRG8"/>
<feature type="chain" id="PRO_5035267592" description="DUF5667 domain-containing protein" evidence="3">
    <location>
        <begin position="28"/>
        <end position="320"/>
    </location>
</feature>
<comment type="caution">
    <text evidence="4">The sequence shown here is derived from an EMBL/GenBank/DDBJ whole genome shotgun (WGS) entry which is preliminary data.</text>
</comment>
<feature type="signal peptide" evidence="3">
    <location>
        <begin position="1"/>
        <end position="27"/>
    </location>
</feature>